<comment type="caution">
    <text evidence="3">The sequence shown here is derived from an EMBL/GenBank/DDBJ whole genome shotgun (WGS) entry which is preliminary data.</text>
</comment>
<reference evidence="3 4" key="1">
    <citation type="journal article" date="2015" name="Genome Announc.">
        <title>Expanding the biotechnology potential of lactobacilli through comparative genomics of 213 strains and associated genera.</title>
        <authorList>
            <person name="Sun Z."/>
            <person name="Harris H.M."/>
            <person name="McCann A."/>
            <person name="Guo C."/>
            <person name="Argimon S."/>
            <person name="Zhang W."/>
            <person name="Yang X."/>
            <person name="Jeffery I.B."/>
            <person name="Cooney J.C."/>
            <person name="Kagawa T.F."/>
            <person name="Liu W."/>
            <person name="Song Y."/>
            <person name="Salvetti E."/>
            <person name="Wrobel A."/>
            <person name="Rasinkangas P."/>
            <person name="Parkhill J."/>
            <person name="Rea M.C."/>
            <person name="O'Sullivan O."/>
            <person name="Ritari J."/>
            <person name="Douillard F.P."/>
            <person name="Paul Ross R."/>
            <person name="Yang R."/>
            <person name="Briner A.E."/>
            <person name="Felis G.E."/>
            <person name="de Vos W.M."/>
            <person name="Barrangou R."/>
            <person name="Klaenhammer T.R."/>
            <person name="Caufield P.W."/>
            <person name="Cui Y."/>
            <person name="Zhang H."/>
            <person name="O'Toole P.W."/>
        </authorList>
    </citation>
    <scope>NUCLEOTIDE SEQUENCE [LARGE SCALE GENOMIC DNA]</scope>
    <source>
        <strain evidence="3 4">DSM 20335</strain>
    </source>
</reference>
<evidence type="ECO:0000256" key="2">
    <source>
        <dbReference type="SAM" id="Phobius"/>
    </source>
</evidence>
<dbReference type="EMBL" id="AYYK01000004">
    <property type="protein sequence ID" value="KRM79231.1"/>
    <property type="molecule type" value="Genomic_DNA"/>
</dbReference>
<dbReference type="PANTHER" id="PTHR43215">
    <property type="entry name" value="RADIAL SPOKE HEAD 1 HOMOLOG"/>
    <property type="match status" value="1"/>
</dbReference>
<protein>
    <recommendedName>
        <fullName evidence="5">MORN repeat protein</fullName>
    </recommendedName>
</protein>
<dbReference type="PATRIC" id="fig|1423738.3.peg.1417"/>
<keyword evidence="2" id="KW-0812">Transmembrane</keyword>
<keyword evidence="2" id="KW-1133">Transmembrane helix</keyword>
<dbReference type="AlphaFoldDB" id="A0A0R2BI68"/>
<sequence length="140" mass="15560">MDKVGQTTVESVVKQRHHFSRRHSLEVITILIVLGCAIYSLWPGYAGQAQVKLDHSQISYQGRVNKQKFNGQGTLKVAGQGTYVGHFSDGRFNDLGQFKSLDGWTYLGQFKNGMISGNGKMLDAKQQVIGKYKNGVLQQP</sequence>
<dbReference type="SUPFAM" id="SSF82185">
    <property type="entry name" value="Histone H3 K4-specific methyltransferase SET7/9 N-terminal domain"/>
    <property type="match status" value="1"/>
</dbReference>
<feature type="transmembrane region" description="Helical" evidence="2">
    <location>
        <begin position="24"/>
        <end position="42"/>
    </location>
</feature>
<dbReference type="RefSeq" id="WP_057755047.1">
    <property type="nucleotide sequence ID" value="NZ_AYYK01000004.1"/>
</dbReference>
<dbReference type="STRING" id="1423738.FC84_GL001402"/>
<evidence type="ECO:0000313" key="4">
    <source>
        <dbReference type="Proteomes" id="UP000051813"/>
    </source>
</evidence>
<name>A0A0R2BI68_9LACO</name>
<dbReference type="PANTHER" id="PTHR43215:SF14">
    <property type="entry name" value="RADIAL SPOKE HEAD 1 HOMOLOG"/>
    <property type="match status" value="1"/>
</dbReference>
<evidence type="ECO:0000313" key="3">
    <source>
        <dbReference type="EMBL" id="KRM79231.1"/>
    </source>
</evidence>
<dbReference type="Gene3D" id="2.20.110.10">
    <property type="entry name" value="Histone H3 K4-specific methyltransferase SET7/9 N-terminal domain"/>
    <property type="match status" value="1"/>
</dbReference>
<gene>
    <name evidence="3" type="ORF">FC84_GL001402</name>
</gene>
<keyword evidence="1" id="KW-0677">Repeat</keyword>
<proteinExistence type="predicted"/>
<evidence type="ECO:0000256" key="1">
    <source>
        <dbReference type="ARBA" id="ARBA00022737"/>
    </source>
</evidence>
<evidence type="ECO:0008006" key="5">
    <source>
        <dbReference type="Google" id="ProtNLM"/>
    </source>
</evidence>
<dbReference type="InterPro" id="IPR003409">
    <property type="entry name" value="MORN"/>
</dbReference>
<keyword evidence="2" id="KW-0472">Membrane</keyword>
<organism evidence="3 4">
    <name type="scientific">Lapidilactobacillus dextrinicus DSM 20335</name>
    <dbReference type="NCBI Taxonomy" id="1423738"/>
    <lineage>
        <taxon>Bacteria</taxon>
        <taxon>Bacillati</taxon>
        <taxon>Bacillota</taxon>
        <taxon>Bacilli</taxon>
        <taxon>Lactobacillales</taxon>
        <taxon>Lactobacillaceae</taxon>
        <taxon>Lapidilactobacillus</taxon>
    </lineage>
</organism>
<keyword evidence="4" id="KW-1185">Reference proteome</keyword>
<dbReference type="Proteomes" id="UP000051813">
    <property type="component" value="Unassembled WGS sequence"/>
</dbReference>
<dbReference type="OrthoDB" id="1693224at2"/>
<accession>A0A0R2BI68</accession>
<dbReference type="Pfam" id="PF02493">
    <property type="entry name" value="MORN"/>
    <property type="match status" value="1"/>
</dbReference>